<sequence length="311" mass="32712">MNASMTIIGGRKSKTILEQAMKGIFIGCGLFAIVAVLIITIYMIVSGAPAMFTIGLKDFLFGTEWAPTAADPKFGILPMILTSLVGTGITILIGVPIALMAAVFVSEVAHKKVAGVVKPAIELLAGIPSVVYGLLGMIILVPQISKLETLLYANDPTHIFTGGANLLSGIIVLTIMILPTVVNISITSLKAVPQEYKEASLAMGATKMQTIFRVQIPAAKSGIITGIVLGIGRALGEAMAIILVSGNVANMPALFNSVRFLTTGIVSEMSYASGLHREALFSIGLVLFIFIMVINVILNTLLKKEAAANEK</sequence>
<organism evidence="12 13">
    <name type="scientific">Christensenella minuta</name>
    <dbReference type="NCBI Taxonomy" id="626937"/>
    <lineage>
        <taxon>Bacteria</taxon>
        <taxon>Bacillati</taxon>
        <taxon>Bacillota</taxon>
        <taxon>Clostridia</taxon>
        <taxon>Christensenellales</taxon>
        <taxon>Christensenellaceae</taxon>
        <taxon>Christensenella</taxon>
    </lineage>
</organism>
<evidence type="ECO:0000256" key="4">
    <source>
        <dbReference type="ARBA" id="ARBA00022475"/>
    </source>
</evidence>
<feature type="transmembrane region" description="Helical" evidence="9">
    <location>
        <begin position="164"/>
        <end position="186"/>
    </location>
</feature>
<keyword evidence="5 10" id="KW-0592">Phosphate transport</keyword>
<evidence type="ECO:0000256" key="3">
    <source>
        <dbReference type="ARBA" id="ARBA00022448"/>
    </source>
</evidence>
<dbReference type="GO" id="GO:0005315">
    <property type="term" value="F:phosphate transmembrane transporter activity"/>
    <property type="evidence" value="ECO:0007669"/>
    <property type="project" value="InterPro"/>
</dbReference>
<dbReference type="NCBIfam" id="TIGR02138">
    <property type="entry name" value="phosphate_pstC"/>
    <property type="match status" value="1"/>
</dbReference>
<evidence type="ECO:0000259" key="11">
    <source>
        <dbReference type="PROSITE" id="PS50928"/>
    </source>
</evidence>
<dbReference type="PANTHER" id="PTHR30425:SF1">
    <property type="entry name" value="PHOSPHATE TRANSPORT SYSTEM PERMEASE PROTEIN PSTC"/>
    <property type="match status" value="1"/>
</dbReference>
<comment type="subcellular location">
    <subcellularLocation>
        <location evidence="1 9">Cell membrane</location>
        <topology evidence="1 9">Multi-pass membrane protein</topology>
    </subcellularLocation>
</comment>
<keyword evidence="3 9" id="KW-0813">Transport</keyword>
<feature type="transmembrane region" description="Helical" evidence="9">
    <location>
        <begin position="76"/>
        <end position="109"/>
    </location>
</feature>
<evidence type="ECO:0000256" key="2">
    <source>
        <dbReference type="ARBA" id="ARBA00007069"/>
    </source>
</evidence>
<keyword evidence="6 9" id="KW-0812">Transmembrane</keyword>
<dbReference type="GO" id="GO:0006817">
    <property type="term" value="P:phosphate ion transport"/>
    <property type="evidence" value="ECO:0007669"/>
    <property type="project" value="UniProtKB-KW"/>
</dbReference>
<dbReference type="PROSITE" id="PS50928">
    <property type="entry name" value="ABC_TM1"/>
    <property type="match status" value="1"/>
</dbReference>
<dbReference type="Gene3D" id="1.10.3720.10">
    <property type="entry name" value="MetI-like"/>
    <property type="match status" value="1"/>
</dbReference>
<keyword evidence="4 10" id="KW-1003">Cell membrane</keyword>
<evidence type="ECO:0000256" key="7">
    <source>
        <dbReference type="ARBA" id="ARBA00022989"/>
    </source>
</evidence>
<evidence type="ECO:0000313" key="12">
    <source>
        <dbReference type="EMBL" id="KXK64228.1"/>
    </source>
</evidence>
<dbReference type="EMBL" id="LSZW01000065">
    <property type="protein sequence ID" value="KXK64228.1"/>
    <property type="molecule type" value="Genomic_DNA"/>
</dbReference>
<dbReference type="PANTHER" id="PTHR30425">
    <property type="entry name" value="PHOSPHATE TRANSPORT SYSTEM PERMEASE PROTEIN PST"/>
    <property type="match status" value="1"/>
</dbReference>
<evidence type="ECO:0000256" key="10">
    <source>
        <dbReference type="RuleBase" id="RU363054"/>
    </source>
</evidence>
<dbReference type="OrthoDB" id="9785113at2"/>
<evidence type="ECO:0000256" key="5">
    <source>
        <dbReference type="ARBA" id="ARBA00022592"/>
    </source>
</evidence>
<keyword evidence="7 9" id="KW-1133">Transmembrane helix</keyword>
<feature type="transmembrane region" description="Helical" evidence="9">
    <location>
        <begin position="279"/>
        <end position="302"/>
    </location>
</feature>
<name>A0A136Q0L0_9FIRM</name>
<evidence type="ECO:0000256" key="1">
    <source>
        <dbReference type="ARBA" id="ARBA00004651"/>
    </source>
</evidence>
<comment type="similarity">
    <text evidence="2 10">Belongs to the binding-protein-dependent transport system permease family. CysTW subfamily.</text>
</comment>
<gene>
    <name evidence="12" type="ORF">HMPREF3293_02872</name>
</gene>
<dbReference type="InterPro" id="IPR035906">
    <property type="entry name" value="MetI-like_sf"/>
</dbReference>
<dbReference type="InterPro" id="IPR000515">
    <property type="entry name" value="MetI-like"/>
</dbReference>
<feature type="domain" description="ABC transmembrane type-1" evidence="11">
    <location>
        <begin position="80"/>
        <end position="298"/>
    </location>
</feature>
<evidence type="ECO:0000256" key="8">
    <source>
        <dbReference type="ARBA" id="ARBA00023136"/>
    </source>
</evidence>
<dbReference type="Proteomes" id="UP000070366">
    <property type="component" value="Unassembled WGS sequence"/>
</dbReference>
<feature type="transmembrane region" description="Helical" evidence="9">
    <location>
        <begin position="121"/>
        <end position="144"/>
    </location>
</feature>
<dbReference type="InterPro" id="IPR051124">
    <property type="entry name" value="Phosphate_Transport_Permease"/>
</dbReference>
<dbReference type="PATRIC" id="fig|626937.4.peg.2833"/>
<evidence type="ECO:0000313" key="13">
    <source>
        <dbReference type="Proteomes" id="UP000070366"/>
    </source>
</evidence>
<keyword evidence="8 9" id="KW-0472">Membrane</keyword>
<dbReference type="STRING" id="626937.HMPREF3293_02872"/>
<reference evidence="12 13" key="1">
    <citation type="submission" date="2016-02" db="EMBL/GenBank/DDBJ databases">
        <authorList>
            <person name="Wen L."/>
            <person name="He K."/>
            <person name="Yang H."/>
        </authorList>
    </citation>
    <scope>NUCLEOTIDE SEQUENCE [LARGE SCALE GENOMIC DNA]</scope>
    <source>
        <strain evidence="12 13">DSM 22607</strain>
    </source>
</reference>
<dbReference type="Pfam" id="PF00528">
    <property type="entry name" value="BPD_transp_1"/>
    <property type="match status" value="1"/>
</dbReference>
<dbReference type="SUPFAM" id="SSF161098">
    <property type="entry name" value="MetI-like"/>
    <property type="match status" value="1"/>
</dbReference>
<dbReference type="CDD" id="cd06261">
    <property type="entry name" value="TM_PBP2"/>
    <property type="match status" value="1"/>
</dbReference>
<keyword evidence="13" id="KW-1185">Reference proteome</keyword>
<comment type="function">
    <text evidence="10">Part of the binding-protein-dependent transport system for phosphate; probably responsible for the translocation of the substrate across the membrane.</text>
</comment>
<protein>
    <recommendedName>
        <fullName evidence="10">Phosphate transport system permease protein</fullName>
    </recommendedName>
</protein>
<dbReference type="InterPro" id="IPR011864">
    <property type="entry name" value="Phosphate_PstC"/>
</dbReference>
<evidence type="ECO:0000256" key="9">
    <source>
        <dbReference type="RuleBase" id="RU363032"/>
    </source>
</evidence>
<accession>A0A136Q0L0</accession>
<comment type="caution">
    <text evidence="12">The sequence shown here is derived from an EMBL/GenBank/DDBJ whole genome shotgun (WGS) entry which is preliminary data.</text>
</comment>
<dbReference type="RefSeq" id="WP_066521452.1">
    <property type="nucleotide sequence ID" value="NZ_CABMOF010000005.1"/>
</dbReference>
<dbReference type="GO" id="GO:0005886">
    <property type="term" value="C:plasma membrane"/>
    <property type="evidence" value="ECO:0007669"/>
    <property type="project" value="UniProtKB-SubCell"/>
</dbReference>
<evidence type="ECO:0000256" key="6">
    <source>
        <dbReference type="ARBA" id="ARBA00022692"/>
    </source>
</evidence>
<proteinExistence type="inferred from homology"/>
<feature type="transmembrane region" description="Helical" evidence="9">
    <location>
        <begin position="223"/>
        <end position="244"/>
    </location>
</feature>
<dbReference type="AlphaFoldDB" id="A0A136Q0L0"/>
<dbReference type="KEGG" id="cmiu:B1H56_02610"/>
<feature type="transmembrane region" description="Helical" evidence="9">
    <location>
        <begin position="21"/>
        <end position="45"/>
    </location>
</feature>